<keyword evidence="6" id="KW-0413">Isomerase</keyword>
<dbReference type="PANTHER" id="PTHR10290:SF3">
    <property type="entry name" value="DNA TOPOISOMERASE 1"/>
    <property type="match status" value="1"/>
</dbReference>
<proteinExistence type="inferred from homology"/>
<dbReference type="InterPro" id="IPR011010">
    <property type="entry name" value="DNA_brk_join_enz"/>
</dbReference>
<dbReference type="PRINTS" id="PR00416">
    <property type="entry name" value="EUTPISMRASEI"/>
</dbReference>
<feature type="compositionally biased region" description="Polar residues" evidence="8">
    <location>
        <begin position="313"/>
        <end position="326"/>
    </location>
</feature>
<evidence type="ECO:0000313" key="10">
    <source>
        <dbReference type="EMBL" id="CAE2337855.1"/>
    </source>
</evidence>
<protein>
    <recommendedName>
        <fullName evidence="3">DNA topoisomerase</fullName>
        <ecNumber evidence="3">5.6.2.1</ecNumber>
    </recommendedName>
</protein>
<dbReference type="SMART" id="SM00435">
    <property type="entry name" value="TOPEUc"/>
    <property type="match status" value="1"/>
</dbReference>
<feature type="compositionally biased region" description="Basic residues" evidence="8">
    <location>
        <begin position="294"/>
        <end position="312"/>
    </location>
</feature>
<dbReference type="GO" id="GO:0003917">
    <property type="term" value="F:DNA topoisomerase type I (single strand cut, ATP-independent) activity"/>
    <property type="evidence" value="ECO:0007669"/>
    <property type="project" value="UniProtKB-EC"/>
</dbReference>
<dbReference type="PANTHER" id="PTHR10290">
    <property type="entry name" value="DNA TOPOISOMERASE I"/>
    <property type="match status" value="1"/>
</dbReference>
<dbReference type="InterPro" id="IPR014711">
    <property type="entry name" value="TopoI_cat_a-hlx-sub_euk"/>
</dbReference>
<dbReference type="Pfam" id="PF01028">
    <property type="entry name" value="Topoisom_I"/>
    <property type="match status" value="1"/>
</dbReference>
<organism evidence="10">
    <name type="scientific">Paramoeba aestuarina</name>
    <dbReference type="NCBI Taxonomy" id="180227"/>
    <lineage>
        <taxon>Eukaryota</taxon>
        <taxon>Amoebozoa</taxon>
        <taxon>Discosea</taxon>
        <taxon>Flabellinia</taxon>
        <taxon>Dactylopodida</taxon>
        <taxon>Paramoebidae</taxon>
        <taxon>Paramoeba</taxon>
    </lineage>
</organism>
<comment type="caution">
    <text evidence="7">Lacks conserved residue(s) required for the propagation of feature annotation.</text>
</comment>
<evidence type="ECO:0000256" key="3">
    <source>
        <dbReference type="ARBA" id="ARBA00012891"/>
    </source>
</evidence>
<evidence type="ECO:0000256" key="4">
    <source>
        <dbReference type="ARBA" id="ARBA00023029"/>
    </source>
</evidence>
<comment type="similarity">
    <text evidence="2">Belongs to the type IB topoisomerase family.</text>
</comment>
<evidence type="ECO:0000256" key="7">
    <source>
        <dbReference type="PROSITE-ProRule" id="PRU01382"/>
    </source>
</evidence>
<keyword evidence="4" id="KW-0799">Topoisomerase</keyword>
<dbReference type="InterPro" id="IPR051062">
    <property type="entry name" value="Topoisomerase_IB"/>
</dbReference>
<dbReference type="InterPro" id="IPR013500">
    <property type="entry name" value="TopoI_cat_euk"/>
</dbReference>
<evidence type="ECO:0000256" key="2">
    <source>
        <dbReference type="ARBA" id="ARBA00006645"/>
    </source>
</evidence>
<feature type="domain" description="DNA topoisomerase I eukaryotic-type" evidence="9">
    <location>
        <begin position="3"/>
        <end position="361"/>
    </location>
</feature>
<dbReference type="AlphaFoldDB" id="A0A7S4PKP2"/>
<reference evidence="10" key="1">
    <citation type="submission" date="2021-01" db="EMBL/GenBank/DDBJ databases">
        <authorList>
            <person name="Corre E."/>
            <person name="Pelletier E."/>
            <person name="Niang G."/>
            <person name="Scheremetjew M."/>
            <person name="Finn R."/>
            <person name="Kale V."/>
            <person name="Holt S."/>
            <person name="Cochrane G."/>
            <person name="Meng A."/>
            <person name="Brown T."/>
            <person name="Cohen L."/>
        </authorList>
    </citation>
    <scope>NUCLEOTIDE SEQUENCE</scope>
    <source>
        <strain evidence="10">SoJaBio B1-5/56/2</strain>
    </source>
</reference>
<evidence type="ECO:0000256" key="8">
    <source>
        <dbReference type="SAM" id="MobiDB-lite"/>
    </source>
</evidence>
<dbReference type="EMBL" id="HBKR01038197">
    <property type="protein sequence ID" value="CAE2337855.1"/>
    <property type="molecule type" value="Transcribed_RNA"/>
</dbReference>
<dbReference type="InterPro" id="IPR013499">
    <property type="entry name" value="TopoI_euk"/>
</dbReference>
<name>A0A7S4PKP2_9EUKA</name>
<dbReference type="GO" id="GO:0003677">
    <property type="term" value="F:DNA binding"/>
    <property type="evidence" value="ECO:0007669"/>
    <property type="project" value="UniProtKB-UniRule"/>
</dbReference>
<sequence length="380" mass="43569">MKAVFPSVLSSVRACADQLKYEKARSLCEVITNIRTAYTEDFDSYDTERQQRAVCMYFIDKLALRVGGDKELDAEADTVGCTSLRVEHIKLQEPNIMELDFLGKDSIRYQNTVSVLPKVFDLLAFFIKGKSPEHDLFHLINPSKINKYLKSFMEGLTAKVFRTFNASQCLDEEVWEKNICSADLSIAEKVAYFNEANTKVAVLCNHQRSTVQSNFDNQMASIEDKEQNLVDFLKRLEKYHSTLRGLKTDAQKLKLAKEWHAEEHAMQIAWLEKYGEPGELKQYKRERKDPIVSFKKKSSRTARKAGRRKIHKTSQSVKRQKSTSPSAIGAKNSTKKSSKVPQKIVVKRKNVSTTRSTKREERKRAVCSQTVGIQIKRKKV</sequence>
<keyword evidence="5 7" id="KW-0238">DNA-binding</keyword>
<evidence type="ECO:0000256" key="5">
    <source>
        <dbReference type="ARBA" id="ARBA00023125"/>
    </source>
</evidence>
<accession>A0A7S4PKP2</accession>
<dbReference type="PROSITE" id="PS52038">
    <property type="entry name" value="TOPO_IB_2"/>
    <property type="match status" value="1"/>
</dbReference>
<comment type="catalytic activity">
    <reaction evidence="1">
        <text>ATP-independent breakage of single-stranded DNA, followed by passage and rejoining.</text>
        <dbReference type="EC" id="5.6.2.1"/>
    </reaction>
</comment>
<dbReference type="GO" id="GO:0006265">
    <property type="term" value="P:DNA topological change"/>
    <property type="evidence" value="ECO:0007669"/>
    <property type="project" value="InterPro"/>
</dbReference>
<evidence type="ECO:0000256" key="6">
    <source>
        <dbReference type="ARBA" id="ARBA00023235"/>
    </source>
</evidence>
<dbReference type="GO" id="GO:0007059">
    <property type="term" value="P:chromosome segregation"/>
    <property type="evidence" value="ECO:0007669"/>
    <property type="project" value="TreeGrafter"/>
</dbReference>
<gene>
    <name evidence="10" type="ORF">NAES01612_LOCUS24933</name>
</gene>
<evidence type="ECO:0000256" key="1">
    <source>
        <dbReference type="ARBA" id="ARBA00000213"/>
    </source>
</evidence>
<dbReference type="GO" id="GO:0005694">
    <property type="term" value="C:chromosome"/>
    <property type="evidence" value="ECO:0007669"/>
    <property type="project" value="InterPro"/>
</dbReference>
<dbReference type="GO" id="GO:0006260">
    <property type="term" value="P:DNA replication"/>
    <property type="evidence" value="ECO:0007669"/>
    <property type="project" value="TreeGrafter"/>
</dbReference>
<dbReference type="Gene3D" id="3.90.15.10">
    <property type="entry name" value="Topoisomerase I, Chain A, domain 3"/>
    <property type="match status" value="1"/>
</dbReference>
<evidence type="ECO:0000259" key="9">
    <source>
        <dbReference type="SMART" id="SM00435"/>
    </source>
</evidence>
<dbReference type="GO" id="GO:0005730">
    <property type="term" value="C:nucleolus"/>
    <property type="evidence" value="ECO:0007669"/>
    <property type="project" value="TreeGrafter"/>
</dbReference>
<dbReference type="SUPFAM" id="SSF56349">
    <property type="entry name" value="DNA breaking-rejoining enzymes"/>
    <property type="match status" value="1"/>
</dbReference>
<feature type="region of interest" description="Disordered" evidence="8">
    <location>
        <begin position="291"/>
        <end position="365"/>
    </location>
</feature>
<dbReference type="InterPro" id="IPR001631">
    <property type="entry name" value="TopoI"/>
</dbReference>
<dbReference type="EC" id="5.6.2.1" evidence="3"/>